<dbReference type="Proteomes" id="UP000726737">
    <property type="component" value="Unassembled WGS sequence"/>
</dbReference>
<accession>A0A9P6UB58</accession>
<evidence type="ECO:0008006" key="4">
    <source>
        <dbReference type="Google" id="ProtNLM"/>
    </source>
</evidence>
<gene>
    <name evidence="2" type="ORF">BG011_006761</name>
</gene>
<feature type="compositionally biased region" description="Low complexity" evidence="1">
    <location>
        <begin position="99"/>
        <end position="111"/>
    </location>
</feature>
<feature type="region of interest" description="Disordered" evidence="1">
    <location>
        <begin position="1"/>
        <end position="25"/>
    </location>
</feature>
<sequence>MATRDRVVQSLPSPPLSPQPCTGHGLYKRTSMLPLVPLASSPTCAPAEPVIADLQWPLVETCTPELSADLLGLQGSIDSPEDNAKETVPDQSSTPPLPATSSPTSPTSTPPIADVAPNANTTFVDAIDATIPMLRKRNIAKVAQRQQSVTSIYEPTVVYQENFSDVQDASTVSRVLDDQEAKGDSKRFGSSEEKEENGGVDNMGSIEACSNSVAHARVEPRGASESSEFNSKSTIFLRPSQMMLATRRQRPAPILTSSRSQTNKVDAMEVAARDRAKMQFKIQALETEISHVSTTNRLLHQELNRLRVQLLQLTTSSNMDENEQGKGQGWQKEYEFMAQQVDWMHRQMQQALAERDSRIKTKDDSMLGRNKLWPSSMRASVVGQNAMPGTFPRHEELLHSENPAADQFSTLILSWATLLAACILS</sequence>
<proteinExistence type="predicted"/>
<feature type="region of interest" description="Disordered" evidence="1">
    <location>
        <begin position="176"/>
        <end position="205"/>
    </location>
</feature>
<feature type="region of interest" description="Disordered" evidence="1">
    <location>
        <begin position="73"/>
        <end position="117"/>
    </location>
</feature>
<organism evidence="2 3">
    <name type="scientific">Mortierella polycephala</name>
    <dbReference type="NCBI Taxonomy" id="41804"/>
    <lineage>
        <taxon>Eukaryota</taxon>
        <taxon>Fungi</taxon>
        <taxon>Fungi incertae sedis</taxon>
        <taxon>Mucoromycota</taxon>
        <taxon>Mortierellomycotina</taxon>
        <taxon>Mortierellomycetes</taxon>
        <taxon>Mortierellales</taxon>
        <taxon>Mortierellaceae</taxon>
        <taxon>Mortierella</taxon>
    </lineage>
</organism>
<evidence type="ECO:0000313" key="2">
    <source>
        <dbReference type="EMBL" id="KAG0267344.1"/>
    </source>
</evidence>
<dbReference type="AlphaFoldDB" id="A0A9P6UB58"/>
<dbReference type="EMBL" id="JAAAJA010000005">
    <property type="protein sequence ID" value="KAG0267344.1"/>
    <property type="molecule type" value="Genomic_DNA"/>
</dbReference>
<evidence type="ECO:0000313" key="3">
    <source>
        <dbReference type="Proteomes" id="UP000726737"/>
    </source>
</evidence>
<feature type="compositionally biased region" description="Basic and acidic residues" evidence="1">
    <location>
        <begin position="176"/>
        <end position="192"/>
    </location>
</feature>
<protein>
    <recommendedName>
        <fullName evidence="4">BZIP domain-containing protein</fullName>
    </recommendedName>
</protein>
<comment type="caution">
    <text evidence="2">The sequence shown here is derived from an EMBL/GenBank/DDBJ whole genome shotgun (WGS) entry which is preliminary data.</text>
</comment>
<reference evidence="2" key="1">
    <citation type="journal article" date="2020" name="Fungal Divers.">
        <title>Resolving the Mortierellaceae phylogeny through synthesis of multi-gene phylogenetics and phylogenomics.</title>
        <authorList>
            <person name="Vandepol N."/>
            <person name="Liber J."/>
            <person name="Desiro A."/>
            <person name="Na H."/>
            <person name="Kennedy M."/>
            <person name="Barry K."/>
            <person name="Grigoriev I.V."/>
            <person name="Miller A.N."/>
            <person name="O'Donnell K."/>
            <person name="Stajich J.E."/>
            <person name="Bonito G."/>
        </authorList>
    </citation>
    <scope>NUCLEOTIDE SEQUENCE</scope>
    <source>
        <strain evidence="2">KOD948</strain>
    </source>
</reference>
<keyword evidence="3" id="KW-1185">Reference proteome</keyword>
<evidence type="ECO:0000256" key="1">
    <source>
        <dbReference type="SAM" id="MobiDB-lite"/>
    </source>
</evidence>
<name>A0A9P6UB58_9FUNG</name>
<dbReference type="OrthoDB" id="10360767at2759"/>